<feature type="non-terminal residue" evidence="1">
    <location>
        <position position="1"/>
    </location>
</feature>
<accession>A0A9N9I2B1</accession>
<evidence type="ECO:0000313" key="1">
    <source>
        <dbReference type="EMBL" id="CAG8716414.1"/>
    </source>
</evidence>
<organism evidence="1 2">
    <name type="scientific">Acaulospora morrowiae</name>
    <dbReference type="NCBI Taxonomy" id="94023"/>
    <lineage>
        <taxon>Eukaryota</taxon>
        <taxon>Fungi</taxon>
        <taxon>Fungi incertae sedis</taxon>
        <taxon>Mucoromycota</taxon>
        <taxon>Glomeromycotina</taxon>
        <taxon>Glomeromycetes</taxon>
        <taxon>Diversisporales</taxon>
        <taxon>Acaulosporaceae</taxon>
        <taxon>Acaulospora</taxon>
    </lineage>
</organism>
<dbReference type="Proteomes" id="UP000789342">
    <property type="component" value="Unassembled WGS sequence"/>
</dbReference>
<dbReference type="EMBL" id="CAJVPV010020964">
    <property type="protein sequence ID" value="CAG8716414.1"/>
    <property type="molecule type" value="Genomic_DNA"/>
</dbReference>
<evidence type="ECO:0000313" key="2">
    <source>
        <dbReference type="Proteomes" id="UP000789342"/>
    </source>
</evidence>
<feature type="non-terminal residue" evidence="1">
    <location>
        <position position="56"/>
    </location>
</feature>
<reference evidence="1" key="1">
    <citation type="submission" date="2021-06" db="EMBL/GenBank/DDBJ databases">
        <authorList>
            <person name="Kallberg Y."/>
            <person name="Tangrot J."/>
            <person name="Rosling A."/>
        </authorList>
    </citation>
    <scope>NUCLEOTIDE SEQUENCE</scope>
    <source>
        <strain evidence="1">CL551</strain>
    </source>
</reference>
<name>A0A9N9I2B1_9GLOM</name>
<sequence>QDRIEELSNMFRKADAIGVGTMVSETGGFSEYSDAHKNYYESVLECEEQALKAFSG</sequence>
<comment type="caution">
    <text evidence="1">The sequence shown here is derived from an EMBL/GenBank/DDBJ whole genome shotgun (WGS) entry which is preliminary data.</text>
</comment>
<gene>
    <name evidence="1" type="ORF">AMORRO_LOCUS13033</name>
</gene>
<protein>
    <submittedName>
        <fullName evidence="1">7652_t:CDS:1</fullName>
    </submittedName>
</protein>
<dbReference type="AlphaFoldDB" id="A0A9N9I2B1"/>
<proteinExistence type="predicted"/>
<keyword evidence="2" id="KW-1185">Reference proteome</keyword>